<feature type="non-terminal residue" evidence="1">
    <location>
        <position position="61"/>
    </location>
</feature>
<comment type="caution">
    <text evidence="1">The sequence shown here is derived from an EMBL/GenBank/DDBJ whole genome shotgun (WGS) entry which is preliminary data.</text>
</comment>
<dbReference type="EMBL" id="CAJVQB010031791">
    <property type="protein sequence ID" value="CAG8817418.1"/>
    <property type="molecule type" value="Genomic_DNA"/>
</dbReference>
<sequence>MCLLEDAEKKLASLNRQKGLEDEIAKLEELIKKLKSPERMKKHPNRPKKIVNMINWHAFWK</sequence>
<proteinExistence type="predicted"/>
<organism evidence="1 2">
    <name type="scientific">Gigaspora margarita</name>
    <dbReference type="NCBI Taxonomy" id="4874"/>
    <lineage>
        <taxon>Eukaryota</taxon>
        <taxon>Fungi</taxon>
        <taxon>Fungi incertae sedis</taxon>
        <taxon>Mucoromycota</taxon>
        <taxon>Glomeromycotina</taxon>
        <taxon>Glomeromycetes</taxon>
        <taxon>Diversisporales</taxon>
        <taxon>Gigasporaceae</taxon>
        <taxon>Gigaspora</taxon>
    </lineage>
</organism>
<dbReference type="Proteomes" id="UP000789901">
    <property type="component" value="Unassembled WGS sequence"/>
</dbReference>
<accession>A0ABN7W5Y9</accession>
<keyword evidence="2" id="KW-1185">Reference proteome</keyword>
<protein>
    <submittedName>
        <fullName evidence="1">37882_t:CDS:1</fullName>
    </submittedName>
</protein>
<evidence type="ECO:0000313" key="2">
    <source>
        <dbReference type="Proteomes" id="UP000789901"/>
    </source>
</evidence>
<gene>
    <name evidence="1" type="ORF">GMARGA_LOCUS26796</name>
</gene>
<name>A0ABN7W5Y9_GIGMA</name>
<reference evidence="1 2" key="1">
    <citation type="submission" date="2021-06" db="EMBL/GenBank/DDBJ databases">
        <authorList>
            <person name="Kallberg Y."/>
            <person name="Tangrot J."/>
            <person name="Rosling A."/>
        </authorList>
    </citation>
    <scope>NUCLEOTIDE SEQUENCE [LARGE SCALE GENOMIC DNA]</scope>
    <source>
        <strain evidence="1 2">120-4 pot B 10/14</strain>
    </source>
</reference>
<evidence type="ECO:0000313" key="1">
    <source>
        <dbReference type="EMBL" id="CAG8817418.1"/>
    </source>
</evidence>